<dbReference type="EMBL" id="LR746496">
    <property type="protein sequence ID" value="CAA7599840.1"/>
    <property type="molecule type" value="Genomic_DNA"/>
</dbReference>
<gene>
    <name evidence="1" type="ORF">DEACI_0469</name>
    <name evidence="2" type="ORF">DEACI_1869</name>
</gene>
<protein>
    <submittedName>
        <fullName evidence="1">Control of competence regulator ComK, YlbF/YmcA</fullName>
    </submittedName>
</protein>
<accession>A0A8S0X373</accession>
<dbReference type="EMBL" id="CDGJ01000052">
    <property type="protein sequence ID" value="CEJ07406.1"/>
    <property type="molecule type" value="Genomic_DNA"/>
</dbReference>
<proteinExistence type="predicted"/>
<reference evidence="2" key="1">
    <citation type="submission" date="2014-11" db="EMBL/GenBank/DDBJ databases">
        <authorList>
            <person name="Hornung B.V."/>
        </authorList>
    </citation>
    <scope>NUCLEOTIDE SEQUENCE</scope>
    <source>
        <strain evidence="2">INE</strain>
    </source>
</reference>
<dbReference type="Proteomes" id="UP000836597">
    <property type="component" value="Chromosome"/>
</dbReference>
<evidence type="ECO:0000313" key="2">
    <source>
        <dbReference type="EMBL" id="CEJ07406.1"/>
    </source>
</evidence>
<keyword evidence="3" id="KW-1185">Reference proteome</keyword>
<organism evidence="1">
    <name type="scientific">Acididesulfobacillus acetoxydans</name>
    <dbReference type="NCBI Taxonomy" id="1561005"/>
    <lineage>
        <taxon>Bacteria</taxon>
        <taxon>Bacillati</taxon>
        <taxon>Bacillota</taxon>
        <taxon>Clostridia</taxon>
        <taxon>Eubacteriales</taxon>
        <taxon>Peptococcaceae</taxon>
        <taxon>Acididesulfobacillus</taxon>
    </lineage>
</organism>
<dbReference type="InterPro" id="IPR023378">
    <property type="entry name" value="YheA/YmcA-like_dom_sf"/>
</dbReference>
<dbReference type="Pfam" id="PF06133">
    <property type="entry name" value="Com_YlbF"/>
    <property type="match status" value="1"/>
</dbReference>
<dbReference type="Gene3D" id="1.20.1500.10">
    <property type="entry name" value="YheA/YmcA-like"/>
    <property type="match status" value="1"/>
</dbReference>
<evidence type="ECO:0000313" key="1">
    <source>
        <dbReference type="EMBL" id="CAA7599840.1"/>
    </source>
</evidence>
<dbReference type="InterPro" id="IPR010368">
    <property type="entry name" value="Com_YlbF"/>
</dbReference>
<reference evidence="1" key="2">
    <citation type="submission" date="2020-01" db="EMBL/GenBank/DDBJ databases">
        <authorList>
            <person name="Hornung B."/>
        </authorList>
    </citation>
    <scope>NUCLEOTIDE SEQUENCE</scope>
    <source>
        <strain evidence="1">PacBioINE</strain>
    </source>
</reference>
<dbReference type="Proteomes" id="UP001071230">
    <property type="component" value="Unassembled WGS sequence"/>
</dbReference>
<sequence>MSQFDEIMEKCTDLGQAIARTAIYKDFKKTEYELLHNPQARKLVEDLQKLRQEAYRRQLAGAPDSPEEQEKMKQMEADCLKDPQVQQSNNANLRFQELMEKISGKIKEGIKTVDQA</sequence>
<dbReference type="AlphaFoldDB" id="A0A8S0X373"/>
<name>A0A8S0X373_9FIRM</name>
<dbReference type="RefSeq" id="WP_240983599.1">
    <property type="nucleotide sequence ID" value="NZ_CDGJ01000052.1"/>
</dbReference>
<evidence type="ECO:0000313" key="3">
    <source>
        <dbReference type="Proteomes" id="UP001071230"/>
    </source>
</evidence>
<dbReference type="SUPFAM" id="SSF158622">
    <property type="entry name" value="YheA/YmcA-like"/>
    <property type="match status" value="1"/>
</dbReference>
<dbReference type="KEGG" id="aacx:DEACI_0469"/>